<proteinExistence type="predicted"/>
<dbReference type="Proteomes" id="UP001153331">
    <property type="component" value="Unassembled WGS sequence"/>
</dbReference>
<evidence type="ECO:0000313" key="1">
    <source>
        <dbReference type="EMBL" id="KAJ8116013.1"/>
    </source>
</evidence>
<organism evidence="1 2">
    <name type="scientific">Boeremia exigua</name>
    <dbReference type="NCBI Taxonomy" id="749465"/>
    <lineage>
        <taxon>Eukaryota</taxon>
        <taxon>Fungi</taxon>
        <taxon>Dikarya</taxon>
        <taxon>Ascomycota</taxon>
        <taxon>Pezizomycotina</taxon>
        <taxon>Dothideomycetes</taxon>
        <taxon>Pleosporomycetidae</taxon>
        <taxon>Pleosporales</taxon>
        <taxon>Pleosporineae</taxon>
        <taxon>Didymellaceae</taxon>
        <taxon>Boeremia</taxon>
    </lineage>
</organism>
<evidence type="ECO:0000313" key="2">
    <source>
        <dbReference type="Proteomes" id="UP001153331"/>
    </source>
</evidence>
<sequence>MFNAPQIAAACEIAATQEHPAHRWKPIRRLLLAVALAFGHDDSEAYSLRNMHTANTISIPHTTPHTMSFENKVIIITGCSSGIGLATTQLLLQRGAKVFGIDIAPFTQDIAASTFTFHQVDLTKSNAADEAIAACVQKYGPKIDVLANVAGIMDAFSSADTVKEAEWDRVISINLTVPVRMMAAVLPSMKAHKGGVIVNVASRAAVSGACAGVAYTAIWGADLCGGVATNIQSSIQKENWDMDGYMAAAGVIGLHTPSDAQGAPQLDISPDDVANAIVFLASDEAKKINGVLMPVDNAWSTI</sequence>
<reference evidence="1" key="1">
    <citation type="submission" date="2022-11" db="EMBL/GenBank/DDBJ databases">
        <title>Genome Sequence of Boeremia exigua.</title>
        <authorList>
            <person name="Buettner E."/>
        </authorList>
    </citation>
    <scope>NUCLEOTIDE SEQUENCE</scope>
    <source>
        <strain evidence="1">CU02</strain>
    </source>
</reference>
<protein>
    <submittedName>
        <fullName evidence="1">Uncharacterized protein</fullName>
    </submittedName>
</protein>
<comment type="caution">
    <text evidence="1">The sequence shown here is derived from an EMBL/GenBank/DDBJ whole genome shotgun (WGS) entry which is preliminary data.</text>
</comment>
<dbReference type="EMBL" id="JAPHNI010000112">
    <property type="protein sequence ID" value="KAJ8116013.1"/>
    <property type="molecule type" value="Genomic_DNA"/>
</dbReference>
<gene>
    <name evidence="1" type="ORF">OPT61_g2460</name>
</gene>
<accession>A0ACC2ILC9</accession>
<name>A0ACC2ILC9_9PLEO</name>
<keyword evidence="2" id="KW-1185">Reference proteome</keyword>